<comment type="subcellular location">
    <subcellularLocation>
        <location evidence="1">Membrane</location>
    </subcellularLocation>
</comment>
<keyword evidence="4 6" id="KW-1133">Transmembrane helix</keyword>
<feature type="chain" id="PRO_5008266209" evidence="7">
    <location>
        <begin position="24"/>
        <end position="107"/>
    </location>
</feature>
<dbReference type="EMBL" id="KN714722">
    <property type="protein sequence ID" value="KUI58966.1"/>
    <property type="molecule type" value="Genomic_DNA"/>
</dbReference>
<dbReference type="Proteomes" id="UP000078576">
    <property type="component" value="Unassembled WGS sequence"/>
</dbReference>
<accession>A0A194V552</accession>
<feature type="signal peptide" evidence="7">
    <location>
        <begin position="1"/>
        <end position="23"/>
    </location>
</feature>
<keyword evidence="3 6" id="KW-0812">Transmembrane</keyword>
<evidence type="ECO:0000313" key="9">
    <source>
        <dbReference type="Proteomes" id="UP000078576"/>
    </source>
</evidence>
<evidence type="ECO:0000256" key="1">
    <source>
        <dbReference type="ARBA" id="ARBA00004370"/>
    </source>
</evidence>
<evidence type="ECO:0000256" key="5">
    <source>
        <dbReference type="ARBA" id="ARBA00023136"/>
    </source>
</evidence>
<dbReference type="GO" id="GO:0016020">
    <property type="term" value="C:membrane"/>
    <property type="evidence" value="ECO:0007669"/>
    <property type="project" value="UniProtKB-SubCell"/>
</dbReference>
<dbReference type="PROSITE" id="PS01309">
    <property type="entry name" value="UPF0057"/>
    <property type="match status" value="1"/>
</dbReference>
<evidence type="ECO:0000313" key="8">
    <source>
        <dbReference type="EMBL" id="KUI58966.1"/>
    </source>
</evidence>
<proteinExistence type="inferred from homology"/>
<keyword evidence="5 6" id="KW-0472">Membrane</keyword>
<evidence type="ECO:0000256" key="2">
    <source>
        <dbReference type="ARBA" id="ARBA00009530"/>
    </source>
</evidence>
<feature type="transmembrane region" description="Helical" evidence="6">
    <location>
        <begin position="33"/>
        <end position="58"/>
    </location>
</feature>
<dbReference type="InterPro" id="IPR000612">
    <property type="entry name" value="PMP3"/>
</dbReference>
<dbReference type="PANTHER" id="PTHR21659:SF42">
    <property type="entry name" value="UPF0057 MEMBRANE PROTEIN ZK632.10-RELATED"/>
    <property type="match status" value="1"/>
</dbReference>
<evidence type="ECO:0000256" key="4">
    <source>
        <dbReference type="ARBA" id="ARBA00022989"/>
    </source>
</evidence>
<evidence type="ECO:0000256" key="6">
    <source>
        <dbReference type="SAM" id="Phobius"/>
    </source>
</evidence>
<gene>
    <name evidence="8" type="ORF">VP1G_06237</name>
</gene>
<comment type="similarity">
    <text evidence="2">Belongs to the UPF0057 (PMP3) family.</text>
</comment>
<evidence type="ECO:0000256" key="7">
    <source>
        <dbReference type="SAM" id="SignalP"/>
    </source>
</evidence>
<reference evidence="9" key="1">
    <citation type="submission" date="2014-12" db="EMBL/GenBank/DDBJ databases">
        <title>Genome Sequence of Valsa Canker Pathogens Uncovers a Specific Adaption of Colonization on Woody Bark.</title>
        <authorList>
            <person name="Yin Z."/>
            <person name="Liu H."/>
            <person name="Gao X."/>
            <person name="Li Z."/>
            <person name="Song N."/>
            <person name="Ke X."/>
            <person name="Dai Q."/>
            <person name="Wu Y."/>
            <person name="Sun Y."/>
            <person name="Xu J.-R."/>
            <person name="Kang Z.K."/>
            <person name="Wang L."/>
            <person name="Huang L."/>
        </authorList>
    </citation>
    <scope>NUCLEOTIDE SEQUENCE [LARGE SCALE GENOMIC DNA]</scope>
    <source>
        <strain evidence="9">SXYL134</strain>
    </source>
</reference>
<protein>
    <submittedName>
        <fullName evidence="8">Plasma membrane proteolipid 3</fullName>
    </submittedName>
</protein>
<dbReference type="PANTHER" id="PTHR21659">
    <property type="entry name" value="HYDROPHOBIC PROTEIN RCI2 LOW TEMPERATURE AND SALT RESPONSIVE PROTEIN LTI6 -RELATED"/>
    <property type="match status" value="1"/>
</dbReference>
<dbReference type="AlphaFoldDB" id="A0A194V552"/>
<keyword evidence="9" id="KW-1185">Reference proteome</keyword>
<dbReference type="OrthoDB" id="2152119at2759"/>
<name>A0A194V552_CYTMA</name>
<dbReference type="Pfam" id="PF01679">
    <property type="entry name" value="Pmp3"/>
    <property type="match status" value="1"/>
</dbReference>
<organism evidence="8 9">
    <name type="scientific">Cytospora mali</name>
    <name type="common">Apple Valsa canker fungus</name>
    <name type="synonym">Valsa mali</name>
    <dbReference type="NCBI Taxonomy" id="578113"/>
    <lineage>
        <taxon>Eukaryota</taxon>
        <taxon>Fungi</taxon>
        <taxon>Dikarya</taxon>
        <taxon>Ascomycota</taxon>
        <taxon>Pezizomycotina</taxon>
        <taxon>Sordariomycetes</taxon>
        <taxon>Sordariomycetidae</taxon>
        <taxon>Diaporthales</taxon>
        <taxon>Cytosporaceae</taxon>
        <taxon>Cytospora</taxon>
    </lineage>
</organism>
<sequence length="107" mass="11346">MANVCSLIFLILITLLFPPVGVALVAGCGVDVLINICLTLLGYIPGHIHAFYILYVYYSRQERAAPGRAPGIYSERVQTGGKGYAPAAAGGYGTIHQQQPPVAPPAY</sequence>
<keyword evidence="7" id="KW-0732">Signal</keyword>
<evidence type="ECO:0000256" key="3">
    <source>
        <dbReference type="ARBA" id="ARBA00022692"/>
    </source>
</evidence>